<name>A0A1S1LGC0_MYCCH</name>
<sequence>MNRLRDTREDLPALIGATAAHLQIDSTFVEKDFWVTEVLRAATAPLEIQAKDGSTHPVGTIFKGGTSLSRVFGLIDRFSEDVDLLIRFPDADVSEGQKDKALKAIRDNVAAHLELEGSAVEAGPCTKGVKRAVRYHYRRSHTHEALTAGVLLEMGSRGGAFPTRHHELRSMVAEHAINMLGEQNDTWPEFAAVPVEVLAPERTLLEKLALLHDAVSRYPDESASQALLKAGRHLYDVDRLLRDPEVLHALTALGRTGIAELAADIDEHSAAARFSFTPRPPAGYGDSPLLQSGHPATTALADGYSRATTALVYGDKPTFAVCIDTIRDSAHLL</sequence>
<evidence type="ECO:0008006" key="3">
    <source>
        <dbReference type="Google" id="ProtNLM"/>
    </source>
</evidence>
<dbReference type="InterPro" id="IPR014942">
    <property type="entry name" value="AbiEii"/>
</dbReference>
<gene>
    <name evidence="1" type="ORF">BKG82_27250</name>
</gene>
<accession>A0A1S1LGC0</accession>
<dbReference type="Pfam" id="PF08843">
    <property type="entry name" value="AbiEii"/>
    <property type="match status" value="1"/>
</dbReference>
<organism evidence="1 2">
    <name type="scientific">Mycobacteroides chelonae</name>
    <name type="common">Mycobacterium chelonae</name>
    <dbReference type="NCBI Taxonomy" id="1774"/>
    <lineage>
        <taxon>Bacteria</taxon>
        <taxon>Bacillati</taxon>
        <taxon>Actinomycetota</taxon>
        <taxon>Actinomycetes</taxon>
        <taxon>Mycobacteriales</taxon>
        <taxon>Mycobacteriaceae</taxon>
        <taxon>Mycobacteroides</taxon>
    </lineage>
</organism>
<dbReference type="EMBL" id="MLIQ01000042">
    <property type="protein sequence ID" value="OHU47350.1"/>
    <property type="molecule type" value="Genomic_DNA"/>
</dbReference>
<evidence type="ECO:0000313" key="2">
    <source>
        <dbReference type="Proteomes" id="UP000180043"/>
    </source>
</evidence>
<proteinExistence type="predicted"/>
<dbReference type="Proteomes" id="UP000180043">
    <property type="component" value="Unassembled WGS sequence"/>
</dbReference>
<dbReference type="Gene3D" id="3.10.450.620">
    <property type="entry name" value="JHP933, nucleotidyltransferase-like core domain"/>
    <property type="match status" value="1"/>
</dbReference>
<evidence type="ECO:0000313" key="1">
    <source>
        <dbReference type="EMBL" id="OHU47350.1"/>
    </source>
</evidence>
<protein>
    <recommendedName>
        <fullName evidence="3">Nucleotidyl transferase AbiEii/AbiGii toxin family protein</fullName>
    </recommendedName>
</protein>
<dbReference type="AlphaFoldDB" id="A0A1S1LGC0"/>
<reference evidence="1 2" key="1">
    <citation type="submission" date="2016-10" db="EMBL/GenBank/DDBJ databases">
        <title>Evaluation of Human, Veterinary and Environmental Mycobacterium chelonae Isolates by Core Genome Phylogenomic Analysis, Targeted Gene Comparison, and Anti-microbial Susceptibility Patterns: A Tale of Mistaken Identities.</title>
        <authorList>
            <person name="Fogelson S.B."/>
            <person name="Camus A.C."/>
            <person name="Lorenz W."/>
            <person name="Vasireddy R."/>
            <person name="Vasireddy S."/>
            <person name="Smith T."/>
            <person name="Brown-Elliott B.A."/>
            <person name="Wallace R.J.Jr."/>
            <person name="Hasan N.A."/>
            <person name="Reischl U."/>
            <person name="Sanchez S."/>
        </authorList>
    </citation>
    <scope>NUCLEOTIDE SEQUENCE [LARGE SCALE GENOMIC DNA]</scope>
    <source>
        <strain evidence="1 2">15515</strain>
    </source>
</reference>
<dbReference type="RefSeq" id="WP_070947969.1">
    <property type="nucleotide sequence ID" value="NZ_MLIQ01000042.1"/>
</dbReference>
<comment type="caution">
    <text evidence="1">The sequence shown here is derived from an EMBL/GenBank/DDBJ whole genome shotgun (WGS) entry which is preliminary data.</text>
</comment>